<keyword evidence="2" id="KW-1185">Reference proteome</keyword>
<dbReference type="Proteomes" id="UP000831701">
    <property type="component" value="Chromosome 15"/>
</dbReference>
<comment type="caution">
    <text evidence="1">The sequence shown here is derived from an EMBL/GenBank/DDBJ whole genome shotgun (WGS) entry which is preliminary data.</text>
</comment>
<sequence length="1790" mass="198230">MGEEWVTATDLLISLDRLNTFGDEFFKDAKVLQSYFYAISDFSVGGRCKCNGHASECSEGEHGGLVCSCQHHTVGDDCQRCHPFYQDRPWARATWDSANECLSEYPTSGSQTHRVQPTAKSTAEAVKPGETAYLLSSSSLSLQCDVEGRCACRVGVTGEKCDTCQPGFHSLGPDGCRLCTLRLLLQIEDALACCIHFSDEKHSPTFCDLRAERCHVSVTPAGVWVTAPLWMDVVTASPSVEGHSCDRCKPGFFNLQQVNPTTGCQPCFCFGHSLACFSSSHYAAVNITSDFTEDQDDWLGEFSGGQEYPLLWKEGEVYLLPLTEQDIGFYKAPEKFLGHQAYSYGQLLSITFTSETPELLPDHVALLLQGSGITLSADLSAEPVLDRDLGLAPRRSFVVRYKDAGMVLGSMRRSLQPTQVAQVVQLIQDGTSMRAVARRFAVSVSVVSIAWRRYQETGQLSGQYIRRRGGGRRRATTQQQDRYLCLCARRNRRSTARALQNDLQQATNVHVSAQTVRNRLHEGGMRARRPQVGVVLTAQHCAGCLAFAREHQDWQIRHWRPVLFTDESRFTLSTCDRRDRVWRRRGERSAACNVLQHDWFGSGSVMVWGGISLGGRTALHVLARGSLTAIRYRDEILRPLFLQDEGIDAMDWPARSPDLNPIEHIWDIMSRSIHQRHVAPQTVQELAGCFSPVCWHLIASREHTAKDVSSIFSFHRLHENEMRFQPRVSAFEFQRLLYNLTSFRISNAGGHNYTSQLARVTLTSALISRDSASPPAPWVESCSCPPGFAGQFCERCALGFTREDPNRGPLSTCVPCNCHRHGTCHPETGVCECSDFTAGMTCEHCLDGYYGNALIGTPGDCQACPCPGRTSCAQIAQTGQVVCTNCPPGQTGMRCQMCEDGYYGDPLGQSGAARPCVRCDCNSNVDFNAVGVCDHVTGRCLKCLGHTEGDRCQRCQRGFYGNALNQTAIQKCKPCSCNPDGTSGPVNECHPQAGNCECLSHVTGRDCSFCEVGFFNLQPGFGCERCKCNPIGSSSIACHPITGQCVCRAGVEGSLCDSCRVGFFGFSSRGCRACNCDPMGSISMQCHGNGTCQCRQGFVGYKCDKCELNYFHNKATHQCEECPVCYGLVKKQAEKLRTRLQDLEKLLAHFDCRGRFGKQHHLLKYHMARLYEHEHQREDSLPNALEDFLAFQAQLHSIASALNCSISMTEEERKESTKDGGSRGVCEAFTDTIFMIRASEKQLKQATLDLDSMIIPFEVVSGPNEWNILVNDSQVLMKSHREMAERIEAVASGAVRASKQTFGFLMDLLQDNSTEEYIRNLTEHRSPLTHIPQWQCHLENFWRWQLSVEYVKSDVYRVKRKGEKDCSLGGTCAADHHIGHTVLQPHKLGSVSEVVGEVRITQMQQQKENLTAQVNDTVAQQLALEAEAAGLTLALGNITSSLHQLALTDASPSPGPDQTQLNQTHPSNHTTEGGEDMLTRAEELDRQLQTKENLISKIGEEVEPLKQTAHKKLEAADDISELQARAEGAKVMALSSVVTGKEVESDAIALHRELENMVREWPRRQAQTQTALRKERPLEEKVLADVRKRVSQVEKMLKPALQNSSLSSNTTKEAEQTAHAVAKESKAILTQAKHAKTASAHLSSHIDSALDQLAEQEMLTNAANSQITSEPEVSLASVKEDMEAAKLQLKAYSLTLTELISKLDGNVPLERFDRILNETARRLSMLRGSVESPALGSKIQKLHSAAKEQQSRLSLIEQDLQEIREERDSLRDIALNLPQSCPQAEGAGKG</sequence>
<name>A0ACB8W345_9TELE</name>
<dbReference type="EMBL" id="CM041545">
    <property type="protein sequence ID" value="KAI3362161.1"/>
    <property type="molecule type" value="Genomic_DNA"/>
</dbReference>
<organism evidence="1 2">
    <name type="scientific">Scortum barcoo</name>
    <name type="common">barcoo grunter</name>
    <dbReference type="NCBI Taxonomy" id="214431"/>
    <lineage>
        <taxon>Eukaryota</taxon>
        <taxon>Metazoa</taxon>
        <taxon>Chordata</taxon>
        <taxon>Craniata</taxon>
        <taxon>Vertebrata</taxon>
        <taxon>Euteleostomi</taxon>
        <taxon>Actinopterygii</taxon>
        <taxon>Neopterygii</taxon>
        <taxon>Teleostei</taxon>
        <taxon>Neoteleostei</taxon>
        <taxon>Acanthomorphata</taxon>
        <taxon>Eupercaria</taxon>
        <taxon>Centrarchiformes</taxon>
        <taxon>Terapontoidei</taxon>
        <taxon>Terapontidae</taxon>
        <taxon>Scortum</taxon>
    </lineage>
</organism>
<accession>A0ACB8W345</accession>
<reference evidence="1" key="1">
    <citation type="submission" date="2022-04" db="EMBL/GenBank/DDBJ databases">
        <title>Jade perch genome.</title>
        <authorList>
            <person name="Chao B."/>
        </authorList>
    </citation>
    <scope>NUCLEOTIDE SEQUENCE</scope>
    <source>
        <strain evidence="1">CB-2022</strain>
    </source>
</reference>
<protein>
    <submittedName>
        <fullName evidence="1">Uncharacterized protein</fullName>
    </submittedName>
</protein>
<proteinExistence type="predicted"/>
<evidence type="ECO:0000313" key="2">
    <source>
        <dbReference type="Proteomes" id="UP000831701"/>
    </source>
</evidence>
<evidence type="ECO:0000313" key="1">
    <source>
        <dbReference type="EMBL" id="KAI3362161.1"/>
    </source>
</evidence>
<gene>
    <name evidence="1" type="ORF">L3Q82_012484</name>
</gene>